<evidence type="ECO:0000256" key="21">
    <source>
        <dbReference type="ARBA" id="ARBA00078938"/>
    </source>
</evidence>
<dbReference type="GO" id="GO:0005758">
    <property type="term" value="C:mitochondrial intermembrane space"/>
    <property type="evidence" value="ECO:0007669"/>
    <property type="project" value="UniProtKB-SubCell"/>
</dbReference>
<evidence type="ECO:0000256" key="5">
    <source>
        <dbReference type="ARBA" id="ARBA00022448"/>
    </source>
</evidence>
<proteinExistence type="inferred from homology"/>
<dbReference type="GO" id="GO:0046872">
    <property type="term" value="F:metal ion binding"/>
    <property type="evidence" value="ECO:0007669"/>
    <property type="project" value="UniProtKB-KW"/>
</dbReference>
<reference evidence="25" key="2">
    <citation type="submission" date="2015-01" db="EMBL/GenBank/DDBJ databases">
        <title>Evolutionary Origins and Diversification of the Mycorrhizal Mutualists.</title>
        <authorList>
            <consortium name="DOE Joint Genome Institute"/>
            <consortium name="Mycorrhizal Genomics Consortium"/>
            <person name="Kohler A."/>
            <person name="Kuo A."/>
            <person name="Nagy L.G."/>
            <person name="Floudas D."/>
            <person name="Copeland A."/>
            <person name="Barry K.W."/>
            <person name="Cichocki N."/>
            <person name="Veneault-Fourrey C."/>
            <person name="LaButti K."/>
            <person name="Lindquist E.A."/>
            <person name="Lipzen A."/>
            <person name="Lundell T."/>
            <person name="Morin E."/>
            <person name="Murat C."/>
            <person name="Riley R."/>
            <person name="Ohm R."/>
            <person name="Sun H."/>
            <person name="Tunlid A."/>
            <person name="Henrissat B."/>
            <person name="Grigoriev I.V."/>
            <person name="Hibbett D.S."/>
            <person name="Martin F."/>
        </authorList>
    </citation>
    <scope>NUCLEOTIDE SEQUENCE [LARGE SCALE GENOMIC DNA]</scope>
    <source>
        <strain evidence="25">LaAM-08-1</strain>
    </source>
</reference>
<evidence type="ECO:0000256" key="20">
    <source>
        <dbReference type="ARBA" id="ARBA00078774"/>
    </source>
</evidence>
<dbReference type="OrthoDB" id="1925334at2759"/>
<feature type="domain" description="FMN hydroxy acid dehydrogenase" evidence="23">
    <location>
        <begin position="107"/>
        <end position="477"/>
    </location>
</feature>
<dbReference type="HOGENOM" id="CLU_020639_1_1_1"/>
<dbReference type="GO" id="GO:0006089">
    <property type="term" value="P:lactate metabolic process"/>
    <property type="evidence" value="ECO:0007669"/>
    <property type="project" value="TreeGrafter"/>
</dbReference>
<comment type="subcellular location">
    <subcellularLocation>
        <location evidence="3">Mitochondrion intermembrane space</location>
    </subcellularLocation>
</comment>
<dbReference type="STRING" id="1095629.A0A0C9XAD6"/>
<dbReference type="Gene3D" id="3.10.120.10">
    <property type="entry name" value="Cytochrome b5-like heme/steroid binding domain"/>
    <property type="match status" value="1"/>
</dbReference>
<evidence type="ECO:0000256" key="13">
    <source>
        <dbReference type="ARBA" id="ARBA00023128"/>
    </source>
</evidence>
<dbReference type="InterPro" id="IPR037458">
    <property type="entry name" value="L-MDH/L-LDH_FMN-bd"/>
</dbReference>
<protein>
    <recommendedName>
        <fullName evidence="18">L-lactate dehydrogenase (cytochrome)</fullName>
        <ecNumber evidence="17">1.1.2.3</ecNumber>
    </recommendedName>
    <alternativeName>
        <fullName evidence="20">Cytochrome b2</fullName>
    </alternativeName>
    <alternativeName>
        <fullName evidence="19">Flavocytochrome b2</fullName>
    </alternativeName>
    <alternativeName>
        <fullName evidence="21">L-lactate ferricytochrome c oxidoreductase</fullName>
    </alternativeName>
</protein>
<comment type="catalytic activity">
    <reaction evidence="14">
        <text>(S)-lactate + 2 Fe(III)-[cytochrome c] = 2 Fe(II)-[cytochrome c] + pyruvate + 2 H(+)</text>
        <dbReference type="Rhea" id="RHEA:19909"/>
        <dbReference type="Rhea" id="RHEA-COMP:10350"/>
        <dbReference type="Rhea" id="RHEA-COMP:14399"/>
        <dbReference type="ChEBI" id="CHEBI:15361"/>
        <dbReference type="ChEBI" id="CHEBI:15378"/>
        <dbReference type="ChEBI" id="CHEBI:16651"/>
        <dbReference type="ChEBI" id="CHEBI:29033"/>
        <dbReference type="ChEBI" id="CHEBI:29034"/>
        <dbReference type="EC" id="1.1.2.3"/>
    </reaction>
    <physiologicalReaction direction="left-to-right" evidence="14">
        <dbReference type="Rhea" id="RHEA:19910"/>
    </physiologicalReaction>
</comment>
<evidence type="ECO:0000256" key="7">
    <source>
        <dbReference type="ARBA" id="ARBA00022630"/>
    </source>
</evidence>
<organism evidence="24 25">
    <name type="scientific">Laccaria amethystina LaAM-08-1</name>
    <dbReference type="NCBI Taxonomy" id="1095629"/>
    <lineage>
        <taxon>Eukaryota</taxon>
        <taxon>Fungi</taxon>
        <taxon>Dikarya</taxon>
        <taxon>Basidiomycota</taxon>
        <taxon>Agaricomycotina</taxon>
        <taxon>Agaricomycetes</taxon>
        <taxon>Agaricomycetidae</taxon>
        <taxon>Agaricales</taxon>
        <taxon>Agaricineae</taxon>
        <taxon>Hydnangiaceae</taxon>
        <taxon>Laccaria</taxon>
    </lineage>
</organism>
<evidence type="ECO:0000256" key="15">
    <source>
        <dbReference type="ARBA" id="ARBA00061137"/>
    </source>
</evidence>
<evidence type="ECO:0000256" key="6">
    <source>
        <dbReference type="ARBA" id="ARBA00022617"/>
    </source>
</evidence>
<comment type="similarity">
    <text evidence="15">In the C-terminal section; belongs to the FMN-dependent alpha-hydroxy acid dehydrogenase family.</text>
</comment>
<dbReference type="PROSITE" id="PS51349">
    <property type="entry name" value="FMN_HYDROXY_ACID_DH_2"/>
    <property type="match status" value="1"/>
</dbReference>
<comment type="cofactor">
    <cofactor evidence="2">
        <name>heme b</name>
        <dbReference type="ChEBI" id="CHEBI:60344"/>
    </cofactor>
</comment>
<dbReference type="InterPro" id="IPR036400">
    <property type="entry name" value="Cyt_B5-like_heme/steroid_sf"/>
</dbReference>
<keyword evidence="25" id="KW-1185">Reference proteome</keyword>
<keyword evidence="6" id="KW-0349">Heme</keyword>
<evidence type="ECO:0000256" key="16">
    <source>
        <dbReference type="ARBA" id="ARBA00061589"/>
    </source>
</evidence>
<dbReference type="EC" id="1.1.2.3" evidence="17"/>
<evidence type="ECO:0000256" key="17">
    <source>
        <dbReference type="ARBA" id="ARBA00066458"/>
    </source>
</evidence>
<dbReference type="GO" id="GO:0004460">
    <property type="term" value="F:L-lactate dehydrogenase (cytochrome) activity"/>
    <property type="evidence" value="ECO:0007669"/>
    <property type="project" value="UniProtKB-EC"/>
</dbReference>
<evidence type="ECO:0000256" key="2">
    <source>
        <dbReference type="ARBA" id="ARBA00001970"/>
    </source>
</evidence>
<dbReference type="AlphaFoldDB" id="A0A0C9XAD6"/>
<keyword evidence="11" id="KW-0560">Oxidoreductase</keyword>
<evidence type="ECO:0000256" key="8">
    <source>
        <dbReference type="ARBA" id="ARBA00022643"/>
    </source>
</evidence>
<evidence type="ECO:0000259" key="22">
    <source>
        <dbReference type="PROSITE" id="PS50255"/>
    </source>
</evidence>
<keyword evidence="12" id="KW-0408">Iron</keyword>
<sequence length="509" mass="56878">MNAGKLISGEEVAKHNRRESCWIIIHGKVYDVTEFLDGGCRGSKIILKYAGKDATEEYEPIHPPDAITTNLPPEKHLGLVEPSTVEKVQVKITDEEKARQERVSNRPPLDEILNLHDFEAIARQTMPEKAWAYYSSAADDEITTRENHAAYHRIWFRPRILVDVTKVDSSTKILGYKSSMPVYITATALGKLGHPDGELNLTRAAAKHGVIQMIPTLASCSFDELVDAARPGQVQFLQLYVNKDRSITKRLVQHAEKRGIRGLFITVDAPQLGRREKDMRMKFEAEDPSEVSKAGSRGVDRSQGAARAISACRSFIDPGLNWKDLEWFKSITKMPLILKGVQRWEDALKAYDLGLAGVVLSNHGGRQLDFARSGVEVLVEVTEYLKRQRGLTFPNENFQLFVDGGVRRATDVIKAIALGATAVGIGRPFLYAFSSYGSEGVERALQILHDEFEMNMRLLGARSVADLAPDMVDASNIHSHLVAVPSDKLYESNYESMRHARLRDVKSKL</sequence>
<dbReference type="InterPro" id="IPR008259">
    <property type="entry name" value="FMN_hydac_DH_AS"/>
</dbReference>
<evidence type="ECO:0000256" key="3">
    <source>
        <dbReference type="ARBA" id="ARBA00004569"/>
    </source>
</evidence>
<dbReference type="Pfam" id="PF00173">
    <property type="entry name" value="Cyt-b5"/>
    <property type="match status" value="1"/>
</dbReference>
<dbReference type="InterPro" id="IPR000262">
    <property type="entry name" value="FMN-dep_DH"/>
</dbReference>
<evidence type="ECO:0000256" key="19">
    <source>
        <dbReference type="ARBA" id="ARBA00075949"/>
    </source>
</evidence>
<evidence type="ECO:0000259" key="23">
    <source>
        <dbReference type="PROSITE" id="PS51349"/>
    </source>
</evidence>
<dbReference type="SUPFAM" id="SSF51395">
    <property type="entry name" value="FMN-linked oxidoreductases"/>
    <property type="match status" value="1"/>
</dbReference>
<dbReference type="SMART" id="SM01117">
    <property type="entry name" value="Cyt-b5"/>
    <property type="match status" value="1"/>
</dbReference>
<comment type="cofactor">
    <cofactor evidence="1">
        <name>FMN</name>
        <dbReference type="ChEBI" id="CHEBI:58210"/>
    </cofactor>
</comment>
<evidence type="ECO:0000256" key="1">
    <source>
        <dbReference type="ARBA" id="ARBA00001917"/>
    </source>
</evidence>
<dbReference type="Gene3D" id="3.20.20.70">
    <property type="entry name" value="Aldolase class I"/>
    <property type="match status" value="1"/>
</dbReference>
<dbReference type="CDD" id="cd02922">
    <property type="entry name" value="FCB2_FMN"/>
    <property type="match status" value="1"/>
</dbReference>
<evidence type="ECO:0000256" key="14">
    <source>
        <dbReference type="ARBA" id="ARBA00052399"/>
    </source>
</evidence>
<dbReference type="PANTHER" id="PTHR10578">
    <property type="entry name" value="S -2-HYDROXY-ACID OXIDASE-RELATED"/>
    <property type="match status" value="1"/>
</dbReference>
<dbReference type="SUPFAM" id="SSF55856">
    <property type="entry name" value="Cytochrome b5-like heme/steroid binding domain"/>
    <property type="match status" value="1"/>
</dbReference>
<name>A0A0C9XAD6_9AGAR</name>
<keyword evidence="8" id="KW-0288">FMN</keyword>
<evidence type="ECO:0000256" key="18">
    <source>
        <dbReference type="ARBA" id="ARBA00068515"/>
    </source>
</evidence>
<dbReference type="EMBL" id="KN838539">
    <property type="protein sequence ID" value="KIK09240.1"/>
    <property type="molecule type" value="Genomic_DNA"/>
</dbReference>
<evidence type="ECO:0000256" key="10">
    <source>
        <dbReference type="ARBA" id="ARBA00022946"/>
    </source>
</evidence>
<dbReference type="PANTHER" id="PTHR10578:SF148">
    <property type="entry name" value="L-LACTATE DEHYDROGENASE (CYTOCHROME)"/>
    <property type="match status" value="1"/>
</dbReference>
<dbReference type="InterPro" id="IPR013785">
    <property type="entry name" value="Aldolase_TIM"/>
</dbReference>
<dbReference type="Proteomes" id="UP000054477">
    <property type="component" value="Unassembled WGS sequence"/>
</dbReference>
<reference evidence="24 25" key="1">
    <citation type="submission" date="2014-04" db="EMBL/GenBank/DDBJ databases">
        <authorList>
            <consortium name="DOE Joint Genome Institute"/>
            <person name="Kuo A."/>
            <person name="Kohler A."/>
            <person name="Nagy L.G."/>
            <person name="Floudas D."/>
            <person name="Copeland A."/>
            <person name="Barry K.W."/>
            <person name="Cichocki N."/>
            <person name="Veneault-Fourrey C."/>
            <person name="LaButti K."/>
            <person name="Lindquist E.A."/>
            <person name="Lipzen A."/>
            <person name="Lundell T."/>
            <person name="Morin E."/>
            <person name="Murat C."/>
            <person name="Sun H."/>
            <person name="Tunlid A."/>
            <person name="Henrissat B."/>
            <person name="Grigoriev I.V."/>
            <person name="Hibbett D.S."/>
            <person name="Martin F."/>
            <person name="Nordberg H.P."/>
            <person name="Cantor M.N."/>
            <person name="Hua S.X."/>
        </authorList>
    </citation>
    <scope>NUCLEOTIDE SEQUENCE [LARGE SCALE GENOMIC DNA]</scope>
    <source>
        <strain evidence="24 25">LaAM-08-1</strain>
    </source>
</reference>
<keyword evidence="13" id="KW-0496">Mitochondrion</keyword>
<comment type="similarity">
    <text evidence="16">In the N-terminal section; belongs to the cytochrome b5 family.</text>
</comment>
<dbReference type="FunFam" id="3.20.20.70:FF:000062">
    <property type="entry name" value="Cytochrome b2, mitochondrial, putative"/>
    <property type="match status" value="1"/>
</dbReference>
<gene>
    <name evidence="24" type="ORF">K443DRAFT_83577</name>
</gene>
<keyword evidence="10" id="KW-0809">Transit peptide</keyword>
<evidence type="ECO:0000256" key="12">
    <source>
        <dbReference type="ARBA" id="ARBA00023004"/>
    </source>
</evidence>
<keyword evidence="7" id="KW-0285">Flavoprotein</keyword>
<accession>A0A0C9XAD6</accession>
<dbReference type="Pfam" id="PF01070">
    <property type="entry name" value="FMN_dh"/>
    <property type="match status" value="1"/>
</dbReference>
<dbReference type="FunFam" id="3.10.120.10:FF:000009">
    <property type="entry name" value="Cytochrome b2, mitochondrial, putative"/>
    <property type="match status" value="1"/>
</dbReference>
<evidence type="ECO:0000256" key="4">
    <source>
        <dbReference type="ARBA" id="ARBA00011881"/>
    </source>
</evidence>
<feature type="domain" description="Cytochrome b5 heme-binding" evidence="22">
    <location>
        <begin position="4"/>
        <end position="81"/>
    </location>
</feature>
<dbReference type="InterPro" id="IPR037396">
    <property type="entry name" value="FMN_HAD"/>
</dbReference>
<evidence type="ECO:0000256" key="11">
    <source>
        <dbReference type="ARBA" id="ARBA00023002"/>
    </source>
</evidence>
<evidence type="ECO:0000256" key="9">
    <source>
        <dbReference type="ARBA" id="ARBA00022723"/>
    </source>
</evidence>
<dbReference type="PROSITE" id="PS50255">
    <property type="entry name" value="CYTOCHROME_B5_2"/>
    <property type="match status" value="1"/>
</dbReference>
<dbReference type="PROSITE" id="PS00557">
    <property type="entry name" value="FMN_HYDROXY_ACID_DH_1"/>
    <property type="match status" value="1"/>
</dbReference>
<dbReference type="InterPro" id="IPR001199">
    <property type="entry name" value="Cyt_B5-like_heme/steroid-bd"/>
</dbReference>
<keyword evidence="5" id="KW-0813">Transport</keyword>
<evidence type="ECO:0000313" key="25">
    <source>
        <dbReference type="Proteomes" id="UP000054477"/>
    </source>
</evidence>
<keyword evidence="9" id="KW-0479">Metal-binding</keyword>
<comment type="subunit">
    <text evidence="4">Homotetramer.</text>
</comment>
<evidence type="ECO:0000313" key="24">
    <source>
        <dbReference type="EMBL" id="KIK09240.1"/>
    </source>
</evidence>